<gene>
    <name evidence="4" type="ORF">ACHAWO_000774</name>
</gene>
<keyword evidence="1" id="KW-0489">Methyltransferase</keyword>
<dbReference type="Proteomes" id="UP001530400">
    <property type="component" value="Unassembled WGS sequence"/>
</dbReference>
<keyword evidence="5" id="KW-1185">Reference proteome</keyword>
<sequence>MITLSYLEFYSGIGGWGYALESACRSIRRVASVRLMKHVHQHKKPKLHDEVDDGSEGVSSEQLNISTRLLAAYDHSDLCNSVFMHNHTSQCQTQHHKTHKPRQTPIEKITKKELESHGAIIWCMSPPCQPHTRQHSNQEKEMDDPRSKSFLHLCNMLKTMDEDKLPCLVLLENVVGFENAWVESPLNSNECTTTQQNMMKESDLDSPTFRGSFAEWRSALSLRKYEVAHFHLDPTQVGLPNNRPRYYCIAFRRGSLQQIISIEEYKLQSSLLGTTEQNIIFSQENVNAQPFIQTEISLNDMFMNKTDSSSNTTQSTSEIKYFLDADLMTHTTSTNNELASKRKSLQIPLKVQTSSSAWCFDIVTAQHKCSSCFTHSYGKYIRGTGSILYHGPLRSADDRVDEDIPSIEKFQLASPEERGFDKKWSNGINWDYMRYLSGAEIARLMGFPVSEPAAEIHDGKQEALLNGARGFSFPSHCTMKQQWKLLGNSLNVQVAAKVAQIGIQAILTDASR</sequence>
<evidence type="ECO:0000313" key="4">
    <source>
        <dbReference type="EMBL" id="KAL3775094.1"/>
    </source>
</evidence>
<proteinExistence type="predicted"/>
<dbReference type="Pfam" id="PF00145">
    <property type="entry name" value="DNA_methylase"/>
    <property type="match status" value="2"/>
</dbReference>
<dbReference type="InterPro" id="IPR029063">
    <property type="entry name" value="SAM-dependent_MTases_sf"/>
</dbReference>
<dbReference type="Gene3D" id="3.40.50.150">
    <property type="entry name" value="Vaccinia Virus protein VP39"/>
    <property type="match status" value="1"/>
</dbReference>
<dbReference type="InterPro" id="IPR050750">
    <property type="entry name" value="C5-MTase"/>
</dbReference>
<dbReference type="InterPro" id="IPR001525">
    <property type="entry name" value="C5_MeTfrase"/>
</dbReference>
<accession>A0ABD3NHU9</accession>
<keyword evidence="3" id="KW-0949">S-adenosyl-L-methionine</keyword>
<dbReference type="GO" id="GO:0032259">
    <property type="term" value="P:methylation"/>
    <property type="evidence" value="ECO:0007669"/>
    <property type="project" value="UniProtKB-KW"/>
</dbReference>
<evidence type="ECO:0000313" key="5">
    <source>
        <dbReference type="Proteomes" id="UP001530400"/>
    </source>
</evidence>
<protein>
    <submittedName>
        <fullName evidence="4">Uncharacterized protein</fullName>
    </submittedName>
</protein>
<dbReference type="PANTHER" id="PTHR46098">
    <property type="entry name" value="TRNA (CYTOSINE(38)-C(5))-METHYLTRANSFERASE"/>
    <property type="match status" value="1"/>
</dbReference>
<dbReference type="Gene3D" id="3.90.120.10">
    <property type="entry name" value="DNA Methylase, subunit A, domain 2"/>
    <property type="match status" value="1"/>
</dbReference>
<evidence type="ECO:0000256" key="3">
    <source>
        <dbReference type="ARBA" id="ARBA00022691"/>
    </source>
</evidence>
<reference evidence="4 5" key="1">
    <citation type="submission" date="2024-10" db="EMBL/GenBank/DDBJ databases">
        <title>Updated reference genomes for cyclostephanoid diatoms.</title>
        <authorList>
            <person name="Roberts W.R."/>
            <person name="Alverson A.J."/>
        </authorList>
    </citation>
    <scope>NUCLEOTIDE SEQUENCE [LARGE SCALE GENOMIC DNA]</scope>
    <source>
        <strain evidence="4 5">AJA010-31</strain>
    </source>
</reference>
<dbReference type="AlphaFoldDB" id="A0ABD3NHU9"/>
<dbReference type="SUPFAM" id="SSF53335">
    <property type="entry name" value="S-adenosyl-L-methionine-dependent methyltransferases"/>
    <property type="match status" value="1"/>
</dbReference>
<dbReference type="PANTHER" id="PTHR46098:SF1">
    <property type="entry name" value="TRNA (CYTOSINE(38)-C(5))-METHYLTRANSFERASE"/>
    <property type="match status" value="1"/>
</dbReference>
<keyword evidence="2" id="KW-0808">Transferase</keyword>
<organism evidence="4 5">
    <name type="scientific">Cyclotella atomus</name>
    <dbReference type="NCBI Taxonomy" id="382360"/>
    <lineage>
        <taxon>Eukaryota</taxon>
        <taxon>Sar</taxon>
        <taxon>Stramenopiles</taxon>
        <taxon>Ochrophyta</taxon>
        <taxon>Bacillariophyta</taxon>
        <taxon>Coscinodiscophyceae</taxon>
        <taxon>Thalassiosirophycidae</taxon>
        <taxon>Stephanodiscales</taxon>
        <taxon>Stephanodiscaceae</taxon>
        <taxon>Cyclotella</taxon>
    </lineage>
</organism>
<evidence type="ECO:0000256" key="1">
    <source>
        <dbReference type="ARBA" id="ARBA00022603"/>
    </source>
</evidence>
<comment type="caution">
    <text evidence="4">The sequence shown here is derived from an EMBL/GenBank/DDBJ whole genome shotgun (WGS) entry which is preliminary data.</text>
</comment>
<dbReference type="PRINTS" id="PR00105">
    <property type="entry name" value="C5METTRFRASE"/>
</dbReference>
<dbReference type="GO" id="GO:0008168">
    <property type="term" value="F:methyltransferase activity"/>
    <property type="evidence" value="ECO:0007669"/>
    <property type="project" value="UniProtKB-KW"/>
</dbReference>
<name>A0ABD3NHU9_9STRA</name>
<dbReference type="EMBL" id="JALLPJ020001167">
    <property type="protein sequence ID" value="KAL3775094.1"/>
    <property type="molecule type" value="Genomic_DNA"/>
</dbReference>
<evidence type="ECO:0000256" key="2">
    <source>
        <dbReference type="ARBA" id="ARBA00022679"/>
    </source>
</evidence>